<dbReference type="PANTHER" id="PTHR11228">
    <property type="entry name" value="RADICAL SAM DOMAIN PROTEIN"/>
    <property type="match status" value="1"/>
</dbReference>
<accession>A0A090BW42</accession>
<dbReference type="PROSITE" id="PS51918">
    <property type="entry name" value="RADICAL_SAM"/>
    <property type="match status" value="1"/>
</dbReference>
<evidence type="ECO:0000256" key="3">
    <source>
        <dbReference type="ARBA" id="ARBA00022691"/>
    </source>
</evidence>
<dbReference type="GO" id="GO:0003824">
    <property type="term" value="F:catalytic activity"/>
    <property type="evidence" value="ECO:0007669"/>
    <property type="project" value="InterPro"/>
</dbReference>
<protein>
    <submittedName>
        <fullName evidence="8">Heme d1 biosynthesis protein</fullName>
    </submittedName>
</protein>
<dbReference type="Pfam" id="PF04055">
    <property type="entry name" value="Radical_SAM"/>
    <property type="match status" value="1"/>
</dbReference>
<dbReference type="InterPro" id="IPR050377">
    <property type="entry name" value="Radical_SAM_PqqE_MftC-like"/>
</dbReference>
<evidence type="ECO:0000259" key="7">
    <source>
        <dbReference type="PROSITE" id="PS51918"/>
    </source>
</evidence>
<evidence type="ECO:0000256" key="6">
    <source>
        <dbReference type="ARBA" id="ARBA00023014"/>
    </source>
</evidence>
<evidence type="ECO:0000256" key="4">
    <source>
        <dbReference type="ARBA" id="ARBA00022723"/>
    </source>
</evidence>
<evidence type="ECO:0000256" key="1">
    <source>
        <dbReference type="ARBA" id="ARBA00001966"/>
    </source>
</evidence>
<dbReference type="InterPro" id="IPR058240">
    <property type="entry name" value="rSAM_sf"/>
</dbReference>
<dbReference type="GO" id="GO:0051539">
    <property type="term" value="F:4 iron, 4 sulfur cluster binding"/>
    <property type="evidence" value="ECO:0007669"/>
    <property type="project" value="UniProtKB-KW"/>
</dbReference>
<dbReference type="GO" id="GO:0046872">
    <property type="term" value="F:metal ion binding"/>
    <property type="evidence" value="ECO:0007669"/>
    <property type="project" value="UniProtKB-KW"/>
</dbReference>
<dbReference type="PANTHER" id="PTHR11228:SF7">
    <property type="entry name" value="PQQA PEPTIDE CYCLASE"/>
    <property type="match status" value="1"/>
</dbReference>
<dbReference type="InterPro" id="IPR017200">
    <property type="entry name" value="PqqE-like"/>
</dbReference>
<evidence type="ECO:0000256" key="2">
    <source>
        <dbReference type="ARBA" id="ARBA00022485"/>
    </source>
</evidence>
<keyword evidence="2" id="KW-0004">4Fe-4S</keyword>
<evidence type="ECO:0000313" key="8">
    <source>
        <dbReference type="EMBL" id="BAP57951.1"/>
    </source>
</evidence>
<dbReference type="SUPFAM" id="SSF102114">
    <property type="entry name" value="Radical SAM enzymes"/>
    <property type="match status" value="1"/>
</dbReference>
<dbReference type="Pfam" id="PF13186">
    <property type="entry name" value="SPASM"/>
    <property type="match status" value="1"/>
</dbReference>
<keyword evidence="6" id="KW-0411">Iron-sulfur</keyword>
<dbReference type="PIRSF" id="PIRSF037420">
    <property type="entry name" value="PQQ_syn_pqqE"/>
    <property type="match status" value="1"/>
</dbReference>
<dbReference type="NCBIfam" id="TIGR04085">
    <property type="entry name" value="rSAM_more_4Fe4S"/>
    <property type="match status" value="1"/>
</dbReference>
<dbReference type="InterPro" id="IPR013785">
    <property type="entry name" value="Aldolase_TIM"/>
</dbReference>
<evidence type="ECO:0000256" key="5">
    <source>
        <dbReference type="ARBA" id="ARBA00023004"/>
    </source>
</evidence>
<keyword evidence="5" id="KW-0408">Iron</keyword>
<dbReference type="InterPro" id="IPR007197">
    <property type="entry name" value="rSAM"/>
</dbReference>
<name>A0A090BW42_9GAMM</name>
<feature type="domain" description="Radical SAM core" evidence="7">
    <location>
        <begin position="5"/>
        <end position="229"/>
    </location>
</feature>
<reference evidence="8" key="1">
    <citation type="journal article" date="2014" name="ISME J.">
        <title>Ecophysiology of Thioploca ingrica as revealed by the complete genome sequence supplemented with proteomic evidence.</title>
        <authorList>
            <person name="Kojima H."/>
            <person name="Ogura Y."/>
            <person name="Yamamoto N."/>
            <person name="Togashi T."/>
            <person name="Mori H."/>
            <person name="Watanabe T."/>
            <person name="Nemoto F."/>
            <person name="Kurokawa K."/>
            <person name="Hayashi T."/>
            <person name="Fukui M."/>
        </authorList>
    </citation>
    <scope>NUCLEOTIDE SEQUENCE [LARGE SCALE GENOMIC DNA]</scope>
</reference>
<dbReference type="InterPro" id="IPR023885">
    <property type="entry name" value="4Fe4S-binding_SPASM_dom"/>
</dbReference>
<dbReference type="AlphaFoldDB" id="A0A090BW42"/>
<dbReference type="HOGENOM" id="CLU_009273_4_1_6"/>
<proteinExistence type="predicted"/>
<dbReference type="KEGG" id="tig:THII_3654"/>
<dbReference type="SFLD" id="SFLDG01386">
    <property type="entry name" value="main_SPASM_domain-containing"/>
    <property type="match status" value="1"/>
</dbReference>
<keyword evidence="3" id="KW-0949">S-adenosyl-L-methionine</keyword>
<gene>
    <name evidence="8" type="ORF">THII_3654</name>
</gene>
<dbReference type="Proteomes" id="UP000031623">
    <property type="component" value="Chromosome"/>
</dbReference>
<comment type="cofactor">
    <cofactor evidence="1">
        <name>[4Fe-4S] cluster</name>
        <dbReference type="ChEBI" id="CHEBI:49883"/>
    </cofactor>
</comment>
<keyword evidence="4" id="KW-0479">Metal-binding</keyword>
<dbReference type="SFLD" id="SFLDS00029">
    <property type="entry name" value="Radical_SAM"/>
    <property type="match status" value="1"/>
</dbReference>
<dbReference type="STRING" id="40754.THII_3654"/>
<keyword evidence="9" id="KW-1185">Reference proteome</keyword>
<evidence type="ECO:0000313" key="9">
    <source>
        <dbReference type="Proteomes" id="UP000031623"/>
    </source>
</evidence>
<dbReference type="EMBL" id="AP014633">
    <property type="protein sequence ID" value="BAP57951.1"/>
    <property type="molecule type" value="Genomic_DNA"/>
</dbReference>
<dbReference type="Gene3D" id="3.20.20.70">
    <property type="entry name" value="Aldolase class I"/>
    <property type="match status" value="1"/>
</dbReference>
<dbReference type="CDD" id="cd01335">
    <property type="entry name" value="Radical_SAM"/>
    <property type="match status" value="1"/>
</dbReference>
<dbReference type="SFLD" id="SFLDG01067">
    <property type="entry name" value="SPASM/twitch_domain_containing"/>
    <property type="match status" value="1"/>
</dbReference>
<sequence length="344" mass="39083">MSSQTDVPTHLLLQWHITERCNLRCAHCYQDDYARNELSFTDLLQVLSQFKELLAIFQQRAGQSIPAHITVTGGEPFARQDFLELLAVFADHRSLFSFAILTNGTFIDAAMAQRLRQLAPRFVQVSIEGTAATHDRIRGQGNFAQTVEAIKQLRKQRLPTLISFTAHRDNYREFPEVARLGRQLGVNRVWADRMIPWGSGSQLQTLTSQETKTFLEIMAHTRAKRTWFNRGTEIALHRALQFLVGGHPYHCTAGDSLLTVQPNGDLYPCRRMPIRIGNLMTTSLVELYDNNEFLHQLRHPQQVSEGCQPCCYAHWCRGGLKCLSYAVTGNPFQADPGCWLSQPV</sequence>
<organism evidence="8 9">
    <name type="scientific">Thioploca ingrica</name>
    <dbReference type="NCBI Taxonomy" id="40754"/>
    <lineage>
        <taxon>Bacteria</taxon>
        <taxon>Pseudomonadati</taxon>
        <taxon>Pseudomonadota</taxon>
        <taxon>Gammaproteobacteria</taxon>
        <taxon>Thiotrichales</taxon>
        <taxon>Thiotrichaceae</taxon>
        <taxon>Thioploca</taxon>
    </lineage>
</organism>